<dbReference type="Proteomes" id="UP000095023">
    <property type="component" value="Unassembled WGS sequence"/>
</dbReference>
<keyword evidence="6" id="KW-1185">Reference proteome</keyword>
<comment type="similarity">
    <text evidence="1">Belongs to the putative lipase ROG1 family.</text>
</comment>
<keyword evidence="2" id="KW-0443">Lipid metabolism</keyword>
<dbReference type="PANTHER" id="PTHR12482:SF62">
    <property type="entry name" value="LIPASE ROG1-RELATED"/>
    <property type="match status" value="1"/>
</dbReference>
<keyword evidence="3" id="KW-0472">Membrane</keyword>
<evidence type="ECO:0000313" key="5">
    <source>
        <dbReference type="EMBL" id="ODV91119.1"/>
    </source>
</evidence>
<dbReference type="AlphaFoldDB" id="A0A1E4THA4"/>
<dbReference type="EMBL" id="KV453842">
    <property type="protein sequence ID" value="ODV91119.1"/>
    <property type="molecule type" value="Genomic_DNA"/>
</dbReference>
<reference evidence="6" key="1">
    <citation type="submission" date="2016-02" db="EMBL/GenBank/DDBJ databases">
        <title>Comparative genomics of biotechnologically important yeasts.</title>
        <authorList>
            <consortium name="DOE Joint Genome Institute"/>
            <person name="Riley R."/>
            <person name="Haridas S."/>
            <person name="Wolfe K.H."/>
            <person name="Lopes M.R."/>
            <person name="Hittinger C.T."/>
            <person name="Goker M."/>
            <person name="Salamov A."/>
            <person name="Wisecaver J."/>
            <person name="Long T.M."/>
            <person name="Aerts A.L."/>
            <person name="Barry K."/>
            <person name="Choi C."/>
            <person name="Clum A."/>
            <person name="Coughlan A.Y."/>
            <person name="Deshpande S."/>
            <person name="Douglass A.P."/>
            <person name="Hanson S.J."/>
            <person name="Klenk H.-P."/>
            <person name="Labutti K."/>
            <person name="Lapidus A."/>
            <person name="Lindquist E."/>
            <person name="Lipzen A."/>
            <person name="Meier-Kolthoff J.P."/>
            <person name="Ohm R.A."/>
            <person name="Otillar R.P."/>
            <person name="Pangilinan J."/>
            <person name="Peng Y."/>
            <person name="Rokas A."/>
            <person name="Rosa C.A."/>
            <person name="Scheuner C."/>
            <person name="Sibirny A.A."/>
            <person name="Slot J.C."/>
            <person name="Stielow J.B."/>
            <person name="Sun H."/>
            <person name="Kurtzman C.P."/>
            <person name="Blackwell M."/>
            <person name="Jeffries T.W."/>
            <person name="Grigoriev I.V."/>
        </authorList>
    </citation>
    <scope>NUCLEOTIDE SEQUENCE [LARGE SCALE GENOMIC DNA]</scope>
    <source>
        <strain evidence="6">NRRL Y-17796</strain>
    </source>
</reference>
<evidence type="ECO:0000256" key="2">
    <source>
        <dbReference type="ARBA" id="ARBA00022963"/>
    </source>
</evidence>
<name>A0A1E4THA4_9ASCO</name>
<evidence type="ECO:0000259" key="4">
    <source>
        <dbReference type="Pfam" id="PF05057"/>
    </source>
</evidence>
<dbReference type="Pfam" id="PF05057">
    <property type="entry name" value="DUF676"/>
    <property type="match status" value="1"/>
</dbReference>
<evidence type="ECO:0000256" key="1">
    <source>
        <dbReference type="ARBA" id="ARBA00007920"/>
    </source>
</evidence>
<evidence type="ECO:0000313" key="6">
    <source>
        <dbReference type="Proteomes" id="UP000095023"/>
    </source>
</evidence>
<dbReference type="PANTHER" id="PTHR12482">
    <property type="entry name" value="LIPASE ROG1-RELATED-RELATED"/>
    <property type="match status" value="1"/>
</dbReference>
<keyword evidence="3" id="KW-1133">Transmembrane helix</keyword>
<gene>
    <name evidence="5" type="ORF">CANCADRAFT_117255</name>
</gene>
<proteinExistence type="inferred from homology"/>
<feature type="domain" description="DUF676" evidence="4">
    <location>
        <begin position="2"/>
        <end position="189"/>
    </location>
</feature>
<evidence type="ECO:0000256" key="3">
    <source>
        <dbReference type="SAM" id="Phobius"/>
    </source>
</evidence>
<dbReference type="InterPro" id="IPR044294">
    <property type="entry name" value="Lipase-like"/>
</dbReference>
<feature type="transmembrane region" description="Helical" evidence="3">
    <location>
        <begin position="254"/>
        <end position="278"/>
    </location>
</feature>
<dbReference type="GO" id="GO:0016042">
    <property type="term" value="P:lipid catabolic process"/>
    <property type="evidence" value="ECO:0007669"/>
    <property type="project" value="UniProtKB-KW"/>
</dbReference>
<dbReference type="Gene3D" id="3.40.50.1820">
    <property type="entry name" value="alpha/beta hydrolase"/>
    <property type="match status" value="1"/>
</dbReference>
<sequence>MKKHLVVFHHGLWGMPCHVKALEETLIKAFGSTGQLDTLVISSNARTYMYDGIELCGIRCYQEIADYIDYSKHDRISLVGYSLGGLIVRYAIGLMYENHMFDNIKAMNYVSFATPNLGVSEHAEVAAFSWLLRWGKVTLGKVGQDLFNVSDILLNMTQPDSIYMMGLAEFKTRTVYANVMGDILVPFWTAAIEDKVIFGNDVQKAQIKYIEGAGPVLTDLSFPVYQLCSKPQKSSEDIIRDKLHKAQTRAVFSALYVTLTLASALVFSLSLVCSWISYRRVAEYHRSKDSKRNTASIASVPKPPAKHRRTSFDDFVAREQLEVVDALSSMEQPYQSEASELSDHHGDLMPPAPVDLTDVQRTMKHNLDNLKWRKFATLFWNIRRTHLAIINRNNAPNPANKPVMDHWISIFQF</sequence>
<dbReference type="InterPro" id="IPR007751">
    <property type="entry name" value="DUF676_lipase-like"/>
</dbReference>
<protein>
    <recommendedName>
        <fullName evidence="4">DUF676 domain-containing protein</fullName>
    </recommendedName>
</protein>
<dbReference type="OrthoDB" id="273452at2759"/>
<dbReference type="InterPro" id="IPR029058">
    <property type="entry name" value="AB_hydrolase_fold"/>
</dbReference>
<keyword evidence="2" id="KW-0442">Lipid degradation</keyword>
<accession>A0A1E4THA4</accession>
<organism evidence="5 6">
    <name type="scientific">Tortispora caseinolytica NRRL Y-17796</name>
    <dbReference type="NCBI Taxonomy" id="767744"/>
    <lineage>
        <taxon>Eukaryota</taxon>
        <taxon>Fungi</taxon>
        <taxon>Dikarya</taxon>
        <taxon>Ascomycota</taxon>
        <taxon>Saccharomycotina</taxon>
        <taxon>Trigonopsidomycetes</taxon>
        <taxon>Trigonopsidales</taxon>
        <taxon>Trigonopsidaceae</taxon>
        <taxon>Tortispora</taxon>
    </lineage>
</organism>
<dbReference type="SUPFAM" id="SSF53474">
    <property type="entry name" value="alpha/beta-Hydrolases"/>
    <property type="match status" value="1"/>
</dbReference>
<keyword evidence="3" id="KW-0812">Transmembrane</keyword>